<evidence type="ECO:0000259" key="2">
    <source>
        <dbReference type="PROSITE" id="PS50983"/>
    </source>
</evidence>
<dbReference type="AlphaFoldDB" id="A0A7L4P9T7"/>
<feature type="domain" description="Fe/B12 periplasmic-binding" evidence="2">
    <location>
        <begin position="93"/>
        <end position="367"/>
    </location>
</feature>
<dbReference type="PANTHER" id="PTHR30535:SF34">
    <property type="entry name" value="MOLYBDATE-BINDING PROTEIN MOLA"/>
    <property type="match status" value="1"/>
</dbReference>
<feature type="region of interest" description="Disordered" evidence="1">
    <location>
        <begin position="37"/>
        <end position="68"/>
    </location>
</feature>
<sequence>MGKVLWASVLIIAAVLTIALYLTLQALPSSQLPPQTASAPSLTSLTTSSATATPSSTSSTTSSATPPSVASPQFLVIKDVVGREVRIRVPVKRAVAMGPGALRLVVYLNATDILVGIEAMEKRPPQGRDYGYVIWAKNLTNLPIVGQGGPDSPVNFEAIMAVKPDVIIMTPVLANTPDEVQQKTGIPVVVVSYGTTGSINFTELFYSLKVLGKVLGREQRAEQLIAYMKSLIADLKARTANITNRPTVYVGAVSFKGGRPFTSTQAGFPPLVFLNTPNVADKYGIKPGAQISWEALLQAQPDVVFVDLGNYMTVLQDYNRSRDLYCSLKAFKEGRVYGILPFNFYWTNIATMFADAYYMGKVLYPNRFADVDPIAKANEIYEVFLGMPLYHKIAKDFGGGFRKLSFPCG</sequence>
<dbReference type="InterPro" id="IPR050902">
    <property type="entry name" value="ABC_Transporter_SBP"/>
</dbReference>
<dbReference type="GeneID" id="5055211"/>
<dbReference type="CDD" id="cd01147">
    <property type="entry name" value="HemV-2"/>
    <property type="match status" value="1"/>
</dbReference>
<dbReference type="SUPFAM" id="SSF53807">
    <property type="entry name" value="Helical backbone' metal receptor"/>
    <property type="match status" value="1"/>
</dbReference>
<evidence type="ECO:0000313" key="4">
    <source>
        <dbReference type="Proteomes" id="UP000554766"/>
    </source>
</evidence>
<dbReference type="Proteomes" id="UP000554766">
    <property type="component" value="Unassembled WGS sequence"/>
</dbReference>
<accession>A0A7L4P9T7</accession>
<evidence type="ECO:0000256" key="1">
    <source>
        <dbReference type="SAM" id="MobiDB-lite"/>
    </source>
</evidence>
<dbReference type="OMA" id="WLMPEYA"/>
<dbReference type="PANTHER" id="PTHR30535">
    <property type="entry name" value="VITAMIN B12-BINDING PROTEIN"/>
    <property type="match status" value="1"/>
</dbReference>
<protein>
    <submittedName>
        <fullName evidence="3">Iron ABC transporter substrate-binding protein</fullName>
    </submittedName>
</protein>
<keyword evidence="4" id="KW-1185">Reference proteome</keyword>
<organism evidence="3 4">
    <name type="scientific">Pyrobaculum arsenaticum</name>
    <dbReference type="NCBI Taxonomy" id="121277"/>
    <lineage>
        <taxon>Archaea</taxon>
        <taxon>Thermoproteota</taxon>
        <taxon>Thermoprotei</taxon>
        <taxon>Thermoproteales</taxon>
        <taxon>Thermoproteaceae</taxon>
        <taxon>Pyrobaculum</taxon>
    </lineage>
</organism>
<dbReference type="RefSeq" id="WP_011900754.1">
    <property type="nucleotide sequence ID" value="NZ_JAAVJF010000002.1"/>
</dbReference>
<dbReference type="Gene3D" id="3.40.50.1980">
    <property type="entry name" value="Nitrogenase molybdenum iron protein domain"/>
    <property type="match status" value="2"/>
</dbReference>
<dbReference type="InterPro" id="IPR002491">
    <property type="entry name" value="ABC_transptr_periplasmic_BD"/>
</dbReference>
<dbReference type="EMBL" id="JAAVJF010000002">
    <property type="protein sequence ID" value="NYR15433.1"/>
    <property type="molecule type" value="Genomic_DNA"/>
</dbReference>
<evidence type="ECO:0000313" key="3">
    <source>
        <dbReference type="EMBL" id="NYR15433.1"/>
    </source>
</evidence>
<gene>
    <name evidence="3" type="ORF">HC235_05615</name>
</gene>
<dbReference type="Pfam" id="PF01497">
    <property type="entry name" value="Peripla_BP_2"/>
    <property type="match status" value="1"/>
</dbReference>
<proteinExistence type="predicted"/>
<reference evidence="3 4" key="1">
    <citation type="journal article" date="2020" name="Nat. Commun.">
        <title>The structures of two archaeal type IV pili illuminate evolutionary relationships.</title>
        <authorList>
            <person name="Wang F."/>
            <person name="Baquero D.P."/>
            <person name="Su Z."/>
            <person name="Beltran L.C."/>
            <person name="Prangishvili D."/>
            <person name="Krupovic M."/>
            <person name="Egelman E.H."/>
        </authorList>
    </citation>
    <scope>NUCLEOTIDE SEQUENCE [LARGE SCALE GENOMIC DNA]</scope>
    <source>
        <strain evidence="3 4">2GA</strain>
    </source>
</reference>
<dbReference type="PROSITE" id="PS50983">
    <property type="entry name" value="FE_B12_PBP"/>
    <property type="match status" value="1"/>
</dbReference>
<name>A0A7L4P9T7_9CREN</name>
<comment type="caution">
    <text evidence="3">The sequence shown here is derived from an EMBL/GenBank/DDBJ whole genome shotgun (WGS) entry which is preliminary data.</text>
</comment>